<dbReference type="PIRSF" id="PIRSF005739">
    <property type="entry name" value="O-mtase"/>
    <property type="match status" value="1"/>
</dbReference>
<dbReference type="InterPro" id="IPR016461">
    <property type="entry name" value="COMT-like"/>
</dbReference>
<dbReference type="AlphaFoldDB" id="A0A1R3I0X5"/>
<keyword evidence="2" id="KW-0808">Transferase</keyword>
<evidence type="ECO:0000259" key="4">
    <source>
        <dbReference type="Pfam" id="PF00891"/>
    </source>
</evidence>
<name>A0A1R3I0X5_9ROSI</name>
<evidence type="ECO:0000313" key="7">
    <source>
        <dbReference type="Proteomes" id="UP000187203"/>
    </source>
</evidence>
<feature type="domain" description="O-methyltransferase C-terminal" evidence="4">
    <location>
        <begin position="153"/>
        <end position="353"/>
    </location>
</feature>
<evidence type="ECO:0000256" key="3">
    <source>
        <dbReference type="ARBA" id="ARBA00022691"/>
    </source>
</evidence>
<dbReference type="GO" id="GO:0032259">
    <property type="term" value="P:methylation"/>
    <property type="evidence" value="ECO:0007669"/>
    <property type="project" value="UniProtKB-KW"/>
</dbReference>
<comment type="caution">
    <text evidence="6">The sequence shown here is derived from an EMBL/GenBank/DDBJ whole genome shotgun (WGS) entry which is preliminary data.</text>
</comment>
<evidence type="ECO:0000256" key="1">
    <source>
        <dbReference type="ARBA" id="ARBA00022603"/>
    </source>
</evidence>
<feature type="domain" description="O-methyltransferase dimerisation" evidence="5">
    <location>
        <begin position="34"/>
        <end position="130"/>
    </location>
</feature>
<evidence type="ECO:0000259" key="5">
    <source>
        <dbReference type="Pfam" id="PF08100"/>
    </source>
</evidence>
<reference evidence="7" key="1">
    <citation type="submission" date="2013-09" db="EMBL/GenBank/DDBJ databases">
        <title>Corchorus olitorius genome sequencing.</title>
        <authorList>
            <person name="Alam M."/>
            <person name="Haque M.S."/>
            <person name="Islam M.S."/>
            <person name="Emdad E.M."/>
            <person name="Islam M.M."/>
            <person name="Ahmed B."/>
            <person name="Halim A."/>
            <person name="Hossen Q.M.M."/>
            <person name="Hossain M.Z."/>
            <person name="Ahmed R."/>
            <person name="Khan M.M."/>
            <person name="Islam R."/>
            <person name="Rashid M.M."/>
            <person name="Khan S.A."/>
            <person name="Rahman M.S."/>
            <person name="Alam M."/>
            <person name="Yahiya A.S."/>
            <person name="Khan M.S."/>
            <person name="Azam M.S."/>
            <person name="Haque T."/>
            <person name="Lashkar M.Z.H."/>
            <person name="Akhand A.I."/>
            <person name="Morshed G."/>
            <person name="Roy S."/>
            <person name="Uddin K.S."/>
            <person name="Rabeya T."/>
            <person name="Hossain A.S."/>
            <person name="Chowdhury A."/>
            <person name="Snigdha A.R."/>
            <person name="Mortoza M.S."/>
            <person name="Matin S.A."/>
            <person name="Hoque S.M.E."/>
            <person name="Islam M.K."/>
            <person name="Roy D.K."/>
            <person name="Haider R."/>
            <person name="Moosa M.M."/>
            <person name="Elias S.M."/>
            <person name="Hasan A.M."/>
            <person name="Jahan S."/>
            <person name="Shafiuddin M."/>
            <person name="Mahmood N."/>
            <person name="Shommy N.S."/>
        </authorList>
    </citation>
    <scope>NUCLEOTIDE SEQUENCE [LARGE SCALE GENOMIC DNA]</scope>
    <source>
        <strain evidence="7">cv. O-4</strain>
    </source>
</reference>
<dbReference type="SUPFAM" id="SSF53335">
    <property type="entry name" value="S-adenosyl-L-methionine-dependent methyltransferases"/>
    <property type="match status" value="1"/>
</dbReference>
<dbReference type="InterPro" id="IPR012967">
    <property type="entry name" value="COMT_dimerisation"/>
</dbReference>
<keyword evidence="7" id="KW-1185">Reference proteome</keyword>
<proteinExistence type="predicted"/>
<dbReference type="Pfam" id="PF00891">
    <property type="entry name" value="Methyltransf_2"/>
    <property type="match status" value="1"/>
</dbReference>
<dbReference type="PANTHER" id="PTHR11746">
    <property type="entry name" value="O-METHYLTRANSFERASE"/>
    <property type="match status" value="1"/>
</dbReference>
<keyword evidence="1" id="KW-0489">Methyltransferase</keyword>
<keyword evidence="3" id="KW-0949">S-adenosyl-L-methionine</keyword>
<dbReference type="Proteomes" id="UP000187203">
    <property type="component" value="Unassembled WGS sequence"/>
</dbReference>
<evidence type="ECO:0000313" key="6">
    <source>
        <dbReference type="EMBL" id="OMO76232.1"/>
    </source>
</evidence>
<dbReference type="OrthoDB" id="1606438at2759"/>
<evidence type="ECO:0000256" key="2">
    <source>
        <dbReference type="ARBA" id="ARBA00022679"/>
    </source>
</evidence>
<dbReference type="EMBL" id="AWUE01019102">
    <property type="protein sequence ID" value="OMO76232.1"/>
    <property type="molecule type" value="Genomic_DNA"/>
</dbReference>
<dbReference type="SUPFAM" id="SSF46785">
    <property type="entry name" value="Winged helix' DNA-binding domain"/>
    <property type="match status" value="1"/>
</dbReference>
<dbReference type="InterPro" id="IPR036390">
    <property type="entry name" value="WH_DNA-bd_sf"/>
</dbReference>
<accession>A0A1R3I0X5</accession>
<dbReference type="GO" id="GO:0008171">
    <property type="term" value="F:O-methyltransferase activity"/>
    <property type="evidence" value="ECO:0007669"/>
    <property type="project" value="InterPro"/>
</dbReference>
<sequence>MGTQQKITNFFMGNTSNDTSANHEQDEESFTYAMQIVLSMILPMSMQAAIELQVFEIIAKAGPDAKLSAQEIVAQLPSKNPEASSLLLDRLLRVLASHSIVGCSLADDEQGGNSERVYYSLTPVSKYFVQNEDGGSLGPLMNLFQDKVFLASWSQVKDAILEGGIPFDRVHGTNAFEYYCGRDPRFNQLFNTGMINHTTLVMKKILETYKGFEKLNRVVDVGGGLGMTLSIITSKYPSIQGINFDLPHVIQHAPAYPGQQTLTTGVAHVGGDMFESVPNGDAIFLKLLKNCYKAIPDDGKVIVLDAVLPVIPEPNSYVRATSMMDFLMLTQIPGRKERTKQEFEALATQAGFSGIRYECFVCNLCLMEFFK</sequence>
<organism evidence="6 7">
    <name type="scientific">Corchorus olitorius</name>
    <dbReference type="NCBI Taxonomy" id="93759"/>
    <lineage>
        <taxon>Eukaryota</taxon>
        <taxon>Viridiplantae</taxon>
        <taxon>Streptophyta</taxon>
        <taxon>Embryophyta</taxon>
        <taxon>Tracheophyta</taxon>
        <taxon>Spermatophyta</taxon>
        <taxon>Magnoliopsida</taxon>
        <taxon>eudicotyledons</taxon>
        <taxon>Gunneridae</taxon>
        <taxon>Pentapetalae</taxon>
        <taxon>rosids</taxon>
        <taxon>malvids</taxon>
        <taxon>Malvales</taxon>
        <taxon>Malvaceae</taxon>
        <taxon>Grewioideae</taxon>
        <taxon>Apeibeae</taxon>
        <taxon>Corchorus</taxon>
    </lineage>
</organism>
<dbReference type="Gene3D" id="3.40.50.150">
    <property type="entry name" value="Vaccinia Virus protein VP39"/>
    <property type="match status" value="1"/>
</dbReference>
<dbReference type="InterPro" id="IPR001077">
    <property type="entry name" value="COMT_C"/>
</dbReference>
<dbReference type="Pfam" id="PF08100">
    <property type="entry name" value="Dimerisation"/>
    <property type="match status" value="1"/>
</dbReference>
<protein>
    <submittedName>
        <fullName evidence="6">O-methyltransferase, family 2</fullName>
    </submittedName>
</protein>
<dbReference type="InterPro" id="IPR036388">
    <property type="entry name" value="WH-like_DNA-bd_sf"/>
</dbReference>
<gene>
    <name evidence="6" type="ORF">COLO4_25624</name>
</gene>
<dbReference type="STRING" id="93759.A0A1R3I0X5"/>
<dbReference type="GO" id="GO:0046983">
    <property type="term" value="F:protein dimerization activity"/>
    <property type="evidence" value="ECO:0007669"/>
    <property type="project" value="InterPro"/>
</dbReference>
<dbReference type="PROSITE" id="PS51683">
    <property type="entry name" value="SAM_OMT_II"/>
    <property type="match status" value="1"/>
</dbReference>
<dbReference type="Gene3D" id="1.10.10.10">
    <property type="entry name" value="Winged helix-like DNA-binding domain superfamily/Winged helix DNA-binding domain"/>
    <property type="match status" value="1"/>
</dbReference>
<dbReference type="InterPro" id="IPR029063">
    <property type="entry name" value="SAM-dependent_MTases_sf"/>
</dbReference>
<dbReference type="FunFam" id="1.10.10.10:FF:000357">
    <property type="entry name" value="Caffeic acid 3-O-methyltransferase"/>
    <property type="match status" value="1"/>
</dbReference>